<dbReference type="Pfam" id="PF14040">
    <property type="entry name" value="DNase_NucA_NucB"/>
    <property type="match status" value="1"/>
</dbReference>
<feature type="domain" description="Deoxyribonuclease NucA/NucB" evidence="2">
    <location>
        <begin position="303"/>
        <end position="397"/>
    </location>
</feature>
<organism evidence="3 4">
    <name type="scientific">Polymorphospora lycopeni</name>
    <dbReference type="NCBI Taxonomy" id="3140240"/>
    <lineage>
        <taxon>Bacteria</taxon>
        <taxon>Bacillati</taxon>
        <taxon>Actinomycetota</taxon>
        <taxon>Actinomycetes</taxon>
        <taxon>Micromonosporales</taxon>
        <taxon>Micromonosporaceae</taxon>
        <taxon>Polymorphospora</taxon>
    </lineage>
</organism>
<name>A0ABV5CJF2_9ACTN</name>
<gene>
    <name evidence="3" type="ORF">AAFH96_03250</name>
</gene>
<feature type="signal peptide" evidence="1">
    <location>
        <begin position="1"/>
        <end position="31"/>
    </location>
</feature>
<dbReference type="InterPro" id="IPR006311">
    <property type="entry name" value="TAT_signal"/>
</dbReference>
<reference evidence="3 4" key="1">
    <citation type="submission" date="2024-04" db="EMBL/GenBank/DDBJ databases">
        <title>Polymorphospora sp. isolated from Baiyangdian Lake in Xiong'an New Area.</title>
        <authorList>
            <person name="Zhang X."/>
            <person name="Liu J."/>
        </authorList>
    </citation>
    <scope>NUCLEOTIDE SEQUENCE [LARGE SCALE GENOMIC DNA]</scope>
    <source>
        <strain evidence="3 4">2-325</strain>
    </source>
</reference>
<dbReference type="InterPro" id="IPR029476">
    <property type="entry name" value="DNase_NucA_NucB"/>
</dbReference>
<keyword evidence="4" id="KW-1185">Reference proteome</keyword>
<comment type="caution">
    <text evidence="3">The sequence shown here is derived from an EMBL/GenBank/DDBJ whole genome shotgun (WGS) entry which is preliminary data.</text>
</comment>
<dbReference type="RefSeq" id="WP_375732955.1">
    <property type="nucleotide sequence ID" value="NZ_JBCGDC010000006.1"/>
</dbReference>
<proteinExistence type="predicted"/>
<sequence>MPHSHVRRRLLALATAAMCVVALLPGQSAVAAPADPAALPLSQRALPESCAPRLAEASREAAGKGGTGTCVEMGKLNRATAPADAASGGAGTTAVTCGNGAWAMARFGACATAPVRLYVYLVPSGALVGIIDMTATFMADLGSIDGRPRYNVTVRATALAGQVLGTLITHEGYCEYGCNGFTGGSAYRFDYVGAQANFLLNAAPGATAPGAVHTAQMMLYFWFVNAAWSPPASNAVGASSPQFRCDNAVPGLNQPGCVYPSIRPVYTPSPANNSYRQHIQMALAHNLPRTLTRTTDSFNQTQNHNRACPGMHTAPAGYSCDEYPFQSTLQGAFTGGHAYGRTFSGCQISWVDIRQPGDSGGWNVCYIPAFENSSGGNELNRFYVNNRVINNDSFDVVV</sequence>
<dbReference type="EMBL" id="JBCGDC010000006">
    <property type="protein sequence ID" value="MFB6392121.1"/>
    <property type="molecule type" value="Genomic_DNA"/>
</dbReference>
<evidence type="ECO:0000259" key="2">
    <source>
        <dbReference type="Pfam" id="PF14040"/>
    </source>
</evidence>
<dbReference type="Proteomes" id="UP001582793">
    <property type="component" value="Unassembled WGS sequence"/>
</dbReference>
<feature type="chain" id="PRO_5045454755" description="Deoxyribonuclease NucA/NucB domain-containing protein" evidence="1">
    <location>
        <begin position="32"/>
        <end position="398"/>
    </location>
</feature>
<evidence type="ECO:0000256" key="1">
    <source>
        <dbReference type="SAM" id="SignalP"/>
    </source>
</evidence>
<dbReference type="PROSITE" id="PS51318">
    <property type="entry name" value="TAT"/>
    <property type="match status" value="1"/>
</dbReference>
<keyword evidence="1" id="KW-0732">Signal</keyword>
<evidence type="ECO:0000313" key="3">
    <source>
        <dbReference type="EMBL" id="MFB6392121.1"/>
    </source>
</evidence>
<accession>A0ABV5CJF2</accession>
<evidence type="ECO:0000313" key="4">
    <source>
        <dbReference type="Proteomes" id="UP001582793"/>
    </source>
</evidence>
<protein>
    <recommendedName>
        <fullName evidence="2">Deoxyribonuclease NucA/NucB domain-containing protein</fullName>
    </recommendedName>
</protein>